<evidence type="ECO:0000313" key="3">
    <source>
        <dbReference type="Proteomes" id="UP000315783"/>
    </source>
</evidence>
<organism evidence="2 3">
    <name type="scientific">Cordyceps javanica</name>
    <dbReference type="NCBI Taxonomy" id="43265"/>
    <lineage>
        <taxon>Eukaryota</taxon>
        <taxon>Fungi</taxon>
        <taxon>Dikarya</taxon>
        <taxon>Ascomycota</taxon>
        <taxon>Pezizomycotina</taxon>
        <taxon>Sordariomycetes</taxon>
        <taxon>Hypocreomycetidae</taxon>
        <taxon>Hypocreales</taxon>
        <taxon>Cordycipitaceae</taxon>
        <taxon>Cordyceps</taxon>
    </lineage>
</organism>
<dbReference type="Proteomes" id="UP000315783">
    <property type="component" value="Unassembled WGS sequence"/>
</dbReference>
<sequence length="123" mass="12750">MCSASRWKSRAATCGQECGLWTHALQGRGGGGDVAGSRGERAPVPGSVGAESMTSQCTRAFAAMVALSPLHCPGASSPWVSAAQSHHGTAFIHTLSSQPQQAFLQYTDTVSTCDETSAFTSRC</sequence>
<protein>
    <submittedName>
        <fullName evidence="2">Uncharacterized protein</fullName>
    </submittedName>
</protein>
<feature type="region of interest" description="Disordered" evidence="1">
    <location>
        <begin position="28"/>
        <end position="50"/>
    </location>
</feature>
<evidence type="ECO:0000313" key="2">
    <source>
        <dbReference type="EMBL" id="TQV92153.1"/>
    </source>
</evidence>
<gene>
    <name evidence="2" type="ORF">IF1G_09225</name>
</gene>
<dbReference type="EMBL" id="SPUK01000016">
    <property type="protein sequence ID" value="TQV92153.1"/>
    <property type="molecule type" value="Genomic_DNA"/>
</dbReference>
<evidence type="ECO:0000256" key="1">
    <source>
        <dbReference type="SAM" id="MobiDB-lite"/>
    </source>
</evidence>
<reference evidence="2 3" key="1">
    <citation type="journal article" date="2019" name="Appl. Microbiol. Biotechnol.">
        <title>Genome sequence of Isaria javanica and comparative genome analysis insights into family S53 peptidase evolution in fungal entomopathogens.</title>
        <authorList>
            <person name="Lin R."/>
            <person name="Zhang X."/>
            <person name="Xin B."/>
            <person name="Zou M."/>
            <person name="Gao Y."/>
            <person name="Qin F."/>
            <person name="Hu Q."/>
            <person name="Xie B."/>
            <person name="Cheng X."/>
        </authorList>
    </citation>
    <scope>NUCLEOTIDE SEQUENCE [LARGE SCALE GENOMIC DNA]</scope>
    <source>
        <strain evidence="2 3">IJ1G</strain>
    </source>
</reference>
<comment type="caution">
    <text evidence="2">The sequence shown here is derived from an EMBL/GenBank/DDBJ whole genome shotgun (WGS) entry which is preliminary data.</text>
</comment>
<proteinExistence type="predicted"/>
<name>A0A545URU1_9HYPO</name>
<keyword evidence="3" id="KW-1185">Reference proteome</keyword>
<accession>A0A545URU1</accession>
<dbReference type="AlphaFoldDB" id="A0A545URU1"/>